<evidence type="ECO:0000256" key="2">
    <source>
        <dbReference type="ARBA" id="ARBA00022991"/>
    </source>
</evidence>
<name>A8CLU1_PORPI</name>
<proteinExistence type="evidence at transcript level"/>
<dbReference type="EMBL" id="DQ206391">
    <property type="protein sequence ID" value="ABB17964.1"/>
    <property type="molecule type" value="mRNA"/>
</dbReference>
<dbReference type="Gene3D" id="2.40.155.10">
    <property type="entry name" value="Green fluorescent protein"/>
    <property type="match status" value="1"/>
</dbReference>
<dbReference type="GO" id="GO:0008218">
    <property type="term" value="P:bioluminescence"/>
    <property type="evidence" value="ECO:0007669"/>
    <property type="project" value="UniProtKB-KW"/>
</dbReference>
<dbReference type="AlphaFoldDB" id="A8CLU1"/>
<keyword evidence="4" id="KW-0599">Photoprotein</keyword>
<evidence type="ECO:0000256" key="1">
    <source>
        <dbReference type="ARBA" id="ARBA00008949"/>
    </source>
</evidence>
<accession>A8CLU1</accession>
<sequence>MALSKQVTMKYHMDGRFEDKEFTIEGEGTGKPYEGKQTVTLWVTKGAPLPFSFDILSAVFLYGNRAFTDYPKGIVDYFKPSFPEGYSFERTLEFEDGGYCTASADISLDSASNCFIHKSSFKGVKFPDNGPVKQKKTTNWEPSIEKMTVRDGILKGDVTMFLSLTDGGNHRCQFSTLYKAKKAVKLPTESHYVEHRLVRTDLPNGKVQLEEHAAARLNTV</sequence>
<organism evidence="5">
    <name type="scientific">Porites porites</name>
    <name type="common">Clubbed finger coral</name>
    <dbReference type="NCBI Taxonomy" id="104760"/>
    <lineage>
        <taxon>Eukaryota</taxon>
        <taxon>Metazoa</taxon>
        <taxon>Cnidaria</taxon>
        <taxon>Anthozoa</taxon>
        <taxon>Hexacorallia</taxon>
        <taxon>Scleractinia</taxon>
        <taxon>Fungiina</taxon>
        <taxon>Poritidae</taxon>
        <taxon>Porites</taxon>
    </lineage>
</organism>
<dbReference type="SUPFAM" id="SSF54511">
    <property type="entry name" value="GFP-like"/>
    <property type="match status" value="1"/>
</dbReference>
<dbReference type="Pfam" id="PF01353">
    <property type="entry name" value="GFP"/>
    <property type="match status" value="1"/>
</dbReference>
<evidence type="ECO:0000256" key="4">
    <source>
        <dbReference type="ARBA" id="ARBA00023262"/>
    </source>
</evidence>
<comment type="similarity">
    <text evidence="1">Belongs to the GFP family.</text>
</comment>
<protein>
    <submittedName>
        <fullName evidence="5">Green fluorescent GFP-like protein</fullName>
    </submittedName>
</protein>
<evidence type="ECO:0000256" key="3">
    <source>
        <dbReference type="ARBA" id="ARBA00023223"/>
    </source>
</evidence>
<dbReference type="Gene3D" id="3.30.1300.40">
    <property type="match status" value="1"/>
</dbReference>
<keyword evidence="2" id="KW-0157">Chromophore</keyword>
<dbReference type="InterPro" id="IPR011584">
    <property type="entry name" value="GFP-related"/>
</dbReference>
<dbReference type="InterPro" id="IPR009017">
    <property type="entry name" value="GFP"/>
</dbReference>
<keyword evidence="3" id="KW-0455">Luminescence</keyword>
<evidence type="ECO:0000313" key="5">
    <source>
        <dbReference type="EMBL" id="ABB17964.1"/>
    </source>
</evidence>
<reference evidence="5" key="1">
    <citation type="journal article" date="2008" name="PLoS ONE">
        <title>Diversity and evolution of coral fluorescent proteins.</title>
        <authorList>
            <person name="Alieva N.O."/>
            <person name="Konzen K.A."/>
            <person name="Field S.F."/>
            <person name="Meleshkevitch E.A."/>
            <person name="Hunt M.E."/>
            <person name="Beltran-Ramirez V."/>
            <person name="Miller D.J."/>
            <person name="Wiedenmann J."/>
            <person name="Salih A."/>
            <person name="Matz M.V."/>
        </authorList>
    </citation>
    <scope>NUCLEOTIDE SEQUENCE</scope>
</reference>